<dbReference type="AlphaFoldDB" id="A0A1N6PU13"/>
<dbReference type="EMBL" id="FTMI01000002">
    <property type="protein sequence ID" value="SIQ07747.1"/>
    <property type="molecule type" value="Genomic_DNA"/>
</dbReference>
<dbReference type="RefSeq" id="WP_043652837.1">
    <property type="nucleotide sequence ID" value="NZ_FTMI01000002.1"/>
</dbReference>
<protein>
    <submittedName>
        <fullName evidence="1">Predicted nuclease of the RNAse H fold, HicB family</fullName>
    </submittedName>
</protein>
<dbReference type="InterPro" id="IPR035069">
    <property type="entry name" value="TTHA1013/TTHA0281-like"/>
</dbReference>
<dbReference type="Pfam" id="PF05534">
    <property type="entry name" value="HicB"/>
    <property type="match status" value="1"/>
</dbReference>
<dbReference type="Gene3D" id="1.10.1220.10">
    <property type="entry name" value="Met repressor-like"/>
    <property type="match status" value="1"/>
</dbReference>
<accession>A0A1N6PU13</accession>
<dbReference type="Proteomes" id="UP000186235">
    <property type="component" value="Unassembled WGS sequence"/>
</dbReference>
<dbReference type="GeneID" id="95683064"/>
<dbReference type="SUPFAM" id="SSF47598">
    <property type="entry name" value="Ribbon-helix-helix"/>
    <property type="match status" value="1"/>
</dbReference>
<dbReference type="GO" id="GO:0006355">
    <property type="term" value="P:regulation of DNA-templated transcription"/>
    <property type="evidence" value="ECO:0007669"/>
    <property type="project" value="InterPro"/>
</dbReference>
<gene>
    <name evidence="1" type="ORF">SAMN05518682_1113</name>
</gene>
<reference evidence="2" key="1">
    <citation type="submission" date="2017-01" db="EMBL/GenBank/DDBJ databases">
        <authorList>
            <person name="Varghese N."/>
            <person name="Submissions S."/>
        </authorList>
    </citation>
    <scope>NUCLEOTIDE SEQUENCE [LARGE SCALE GENOMIC DNA]</scope>
    <source>
        <strain evidence="2">3bp</strain>
    </source>
</reference>
<dbReference type="InterPro" id="IPR013321">
    <property type="entry name" value="Arc_rbn_hlx_hlx"/>
</dbReference>
<organism evidence="1 2">
    <name type="scientific">Cellulosimicrobium aquatile</name>
    <dbReference type="NCBI Taxonomy" id="1612203"/>
    <lineage>
        <taxon>Bacteria</taxon>
        <taxon>Bacillati</taxon>
        <taxon>Actinomycetota</taxon>
        <taxon>Actinomycetes</taxon>
        <taxon>Micrococcales</taxon>
        <taxon>Promicromonosporaceae</taxon>
        <taxon>Cellulosimicrobium</taxon>
    </lineage>
</organism>
<dbReference type="SUPFAM" id="SSF143100">
    <property type="entry name" value="TTHA1013/TTHA0281-like"/>
    <property type="match status" value="1"/>
</dbReference>
<evidence type="ECO:0000313" key="2">
    <source>
        <dbReference type="Proteomes" id="UP000186235"/>
    </source>
</evidence>
<name>A0A1N6PU13_9MICO</name>
<evidence type="ECO:0000313" key="1">
    <source>
        <dbReference type="EMBL" id="SIQ07747.1"/>
    </source>
</evidence>
<keyword evidence="2" id="KW-1185">Reference proteome</keyword>
<dbReference type="InterPro" id="IPR008651">
    <property type="entry name" value="Uncharacterised_HicB"/>
</dbReference>
<dbReference type="InterPro" id="IPR010985">
    <property type="entry name" value="Ribbon_hlx_hlx"/>
</dbReference>
<sequence length="108" mass="11865">MNAAEHYSYRVSWSADDGEFVGTVLELPSLSWLEPESAAAFAGIRKLASEVVEDLAASGEEVPEPLSERHYSGEFRVRIPPAMHRRLVEEAAAQGISMNRLANHKLSA</sequence>
<proteinExistence type="predicted"/>